<dbReference type="OrthoDB" id="89389at2157"/>
<sequence length="146" mass="16727">MKVVMDTNVVLGAMIKPDGLSALLIKALDGRFFVNYTSEEALTELSLKMGILAEMGKLSSEWKRILARYLKGSVIVAPSVRVNLSRDPDDNKWLEIAYEGKAEYILTWDDDLLTLRDENKELTLQDHEIKVLKPIEFYHEILKRLC</sequence>
<dbReference type="PANTHER" id="PTHR34610">
    <property type="entry name" value="SSL7007 PROTEIN"/>
    <property type="match status" value="1"/>
</dbReference>
<keyword evidence="3" id="KW-1185">Reference proteome</keyword>
<reference evidence="2 3" key="1">
    <citation type="journal article" date="2015" name="Int. J. Syst. Evol. Microbiol.">
        <title>Thermococcus eurythermalis sp. nov., a conditional piezophilic hyperthermophilic archaeon with a wide temperature range isolated from an oil-immersed chimney in the Guaymas Basin.</title>
        <authorList>
            <person name="Zhao W."/>
            <person name="Zeng X."/>
            <person name="Xiao X."/>
        </authorList>
    </citation>
    <scope>NUCLEOTIDE SEQUENCE [LARGE SCALE GENOMIC DNA]</scope>
    <source>
        <strain evidence="2 3">A501</strain>
    </source>
</reference>
<dbReference type="Pfam" id="PF13470">
    <property type="entry name" value="PIN_3"/>
    <property type="match status" value="1"/>
</dbReference>
<dbReference type="NCBIfam" id="TIGR00305">
    <property type="entry name" value="putative toxin-antitoxin system toxin component, PIN family"/>
    <property type="match status" value="1"/>
</dbReference>
<dbReference type="HOGENOM" id="CLU_116617_1_0_2"/>
<dbReference type="GeneID" id="25152351"/>
<dbReference type="KEGG" id="teu:TEU_02745"/>
<dbReference type="InterPro" id="IPR029060">
    <property type="entry name" value="PIN-like_dom_sf"/>
</dbReference>
<dbReference type="InterPro" id="IPR002850">
    <property type="entry name" value="PIN_toxin-like"/>
</dbReference>
<dbReference type="SMART" id="SM00670">
    <property type="entry name" value="PINc"/>
    <property type="match status" value="1"/>
</dbReference>
<evidence type="ECO:0000313" key="3">
    <source>
        <dbReference type="Proteomes" id="UP000029980"/>
    </source>
</evidence>
<feature type="domain" description="PIN" evidence="1">
    <location>
        <begin position="1"/>
        <end position="114"/>
    </location>
</feature>
<accession>A0A097QS99</accession>
<dbReference type="AlphaFoldDB" id="A0A097QS99"/>
<dbReference type="SUPFAM" id="SSF88723">
    <property type="entry name" value="PIN domain-like"/>
    <property type="match status" value="1"/>
</dbReference>
<organism evidence="2 3">
    <name type="scientific">Thermococcus eurythermalis</name>
    <dbReference type="NCBI Taxonomy" id="1505907"/>
    <lineage>
        <taxon>Archaea</taxon>
        <taxon>Methanobacteriati</taxon>
        <taxon>Methanobacteriota</taxon>
        <taxon>Thermococci</taxon>
        <taxon>Thermococcales</taxon>
        <taxon>Thermococcaceae</taxon>
        <taxon>Thermococcus</taxon>
    </lineage>
</organism>
<dbReference type="EMBL" id="CP008887">
    <property type="protein sequence ID" value="AIU69347.1"/>
    <property type="molecule type" value="Genomic_DNA"/>
</dbReference>
<dbReference type="Proteomes" id="UP000029980">
    <property type="component" value="Chromosome"/>
</dbReference>
<dbReference type="PANTHER" id="PTHR34610:SF3">
    <property type="entry name" value="SSL7007 PROTEIN"/>
    <property type="match status" value="1"/>
</dbReference>
<gene>
    <name evidence="2" type="ORF">TEU_02745</name>
</gene>
<dbReference type="InterPro" id="IPR002716">
    <property type="entry name" value="PIN_dom"/>
</dbReference>
<dbReference type="RefSeq" id="WP_050003918.1">
    <property type="nucleotide sequence ID" value="NZ_CP008887.1"/>
</dbReference>
<protein>
    <submittedName>
        <fullName evidence="2">Programmed cell death toxin YdcE-like protein</fullName>
    </submittedName>
</protein>
<dbReference type="STRING" id="1505907.TEU_02745"/>
<name>A0A097QS99_9EURY</name>
<evidence type="ECO:0000259" key="1">
    <source>
        <dbReference type="SMART" id="SM00670"/>
    </source>
</evidence>
<proteinExistence type="predicted"/>
<evidence type="ECO:0000313" key="2">
    <source>
        <dbReference type="EMBL" id="AIU69347.1"/>
    </source>
</evidence>